<feature type="transmembrane region" description="Helical" evidence="7">
    <location>
        <begin position="77"/>
        <end position="96"/>
    </location>
</feature>
<feature type="transmembrane region" description="Helical" evidence="7">
    <location>
        <begin position="260"/>
        <end position="282"/>
    </location>
</feature>
<dbReference type="PROSITE" id="PS50850">
    <property type="entry name" value="MFS"/>
    <property type="match status" value="1"/>
</dbReference>
<dbReference type="InterPro" id="IPR036259">
    <property type="entry name" value="MFS_trans_sf"/>
</dbReference>
<comment type="subcellular location">
    <subcellularLocation>
        <location evidence="1">Endomembrane system</location>
        <topology evidence="1">Multi-pass membrane protein</topology>
    </subcellularLocation>
</comment>
<evidence type="ECO:0000256" key="6">
    <source>
        <dbReference type="ARBA" id="ARBA00044273"/>
    </source>
</evidence>
<dbReference type="PANTHER" id="PTHR23501:SF191">
    <property type="entry name" value="VACUOLAR BASIC AMINO ACID TRANSPORTER 4"/>
    <property type="match status" value="1"/>
</dbReference>
<evidence type="ECO:0000256" key="4">
    <source>
        <dbReference type="ARBA" id="ARBA00022989"/>
    </source>
</evidence>
<dbReference type="Gene3D" id="1.20.1250.20">
    <property type="entry name" value="MFS general substrate transporter like domains"/>
    <property type="match status" value="1"/>
</dbReference>
<keyword evidence="3 7" id="KW-0812">Transmembrane</keyword>
<dbReference type="PRINTS" id="PR01036">
    <property type="entry name" value="TCRTETB"/>
</dbReference>
<dbReference type="EMBL" id="MBFS01000261">
    <property type="protein sequence ID" value="PVV03228.1"/>
    <property type="molecule type" value="Genomic_DNA"/>
</dbReference>
<feature type="transmembrane region" description="Helical" evidence="7">
    <location>
        <begin position="193"/>
        <end position="216"/>
    </location>
</feature>
<dbReference type="SUPFAM" id="SSF103473">
    <property type="entry name" value="MFS general substrate transporter"/>
    <property type="match status" value="2"/>
</dbReference>
<dbReference type="STRING" id="133381.A0A2T9ZF60"/>
<dbReference type="PANTHER" id="PTHR23501">
    <property type="entry name" value="MAJOR FACILITATOR SUPERFAMILY"/>
    <property type="match status" value="1"/>
</dbReference>
<dbReference type="InterPro" id="IPR011701">
    <property type="entry name" value="MFS"/>
</dbReference>
<keyword evidence="5 7" id="KW-0472">Membrane</keyword>
<feature type="transmembrane region" description="Helical" evidence="7">
    <location>
        <begin position="508"/>
        <end position="527"/>
    </location>
</feature>
<protein>
    <recommendedName>
        <fullName evidence="6">MFS-type drug efflux transporter P55</fullName>
    </recommendedName>
</protein>
<sequence length="695" mass="75831">MTSDSPSPTIKTEKPRKSIFKLKKYEFNEDGTPKIGKNRLLASIAAVTLALFLSSLDGTIVASALPTITNKFDSAGSTHWFVAVNLLANTYFQTLAGRLSDIFGRREILFFSIFVFEVGSLVGGIASTFEGLLAARAISGVGAAGIIVLVSVIVSEMVPIRERGKYNGIVGISFGLACVIGPLLGGVLTDKLSYKWCFLINLPLGIVAAVFIYFLVITKDPVGTMKERMDRLNYIGALLLIGGLVMVLLGLNFGGNEHKWVSATVLCLIIIGLAVLVAYVIYDDKYAKEAILPLRLFPIRNVWTSIIESFGVGFSMYGLIYAVPNFYTIIKNANAQESGIFLLPFMIGMIICSIGGGLYVTKTGRYRPMFRIGTLVLSIGAGLMLMVKYDTRTIWVRVFLAIIGIGVGLSMQALIICVQATVSKPEIASATSFASFARDLGGTLGTTISGVIQKAIITSEFVKLDNKYPSYLDQIQNTKKSTSQIYSQNLPQDLKTDLIKSNVRAMHYAFLSFFIVACITFLLTLLAKNAILGETDSTEGEIEPSSSPSSPSLYILLNKQCIRHLTISTTDPSAAKPDGFAIVSISKRDRSGSGDEAAPVYPVKHPTMSYAAVDESIYHWHTGGEKQKLKKLCMGGSECKIGCSWDQFGDNASDAVESICRQLFDLRMTMQHDRPSKSTYYIVKDEQAAEFFFIF</sequence>
<gene>
    <name evidence="9" type="ORF">BB560_002305</name>
</gene>
<feature type="transmembrane region" description="Helical" evidence="7">
    <location>
        <begin position="232"/>
        <end position="254"/>
    </location>
</feature>
<feature type="domain" description="Major facilitator superfamily (MFS) profile" evidence="8">
    <location>
        <begin position="43"/>
        <end position="536"/>
    </location>
</feature>
<dbReference type="Pfam" id="PF07690">
    <property type="entry name" value="MFS_1"/>
    <property type="match status" value="2"/>
</dbReference>
<proteinExistence type="predicted"/>
<dbReference type="Proteomes" id="UP000245609">
    <property type="component" value="Unassembled WGS sequence"/>
</dbReference>
<organism evidence="9 10">
    <name type="scientific">Smittium megazygosporum</name>
    <dbReference type="NCBI Taxonomy" id="133381"/>
    <lineage>
        <taxon>Eukaryota</taxon>
        <taxon>Fungi</taxon>
        <taxon>Fungi incertae sedis</taxon>
        <taxon>Zoopagomycota</taxon>
        <taxon>Kickxellomycotina</taxon>
        <taxon>Harpellomycetes</taxon>
        <taxon>Harpellales</taxon>
        <taxon>Legeriomycetaceae</taxon>
        <taxon>Smittium</taxon>
    </lineage>
</organism>
<evidence type="ECO:0000313" key="10">
    <source>
        <dbReference type="Proteomes" id="UP000245609"/>
    </source>
</evidence>
<feature type="transmembrane region" description="Helical" evidence="7">
    <location>
        <begin position="340"/>
        <end position="360"/>
    </location>
</feature>
<name>A0A2T9ZF60_9FUNG</name>
<keyword evidence="2" id="KW-0813">Transport</keyword>
<dbReference type="InterPro" id="IPR020846">
    <property type="entry name" value="MFS_dom"/>
</dbReference>
<evidence type="ECO:0000256" key="3">
    <source>
        <dbReference type="ARBA" id="ARBA00022692"/>
    </source>
</evidence>
<feature type="transmembrane region" description="Helical" evidence="7">
    <location>
        <begin position="108"/>
        <end position="127"/>
    </location>
</feature>
<dbReference type="CDD" id="cd17502">
    <property type="entry name" value="MFS_Azr1_MDR_like"/>
    <property type="match status" value="1"/>
</dbReference>
<evidence type="ECO:0000256" key="7">
    <source>
        <dbReference type="SAM" id="Phobius"/>
    </source>
</evidence>
<dbReference type="Gene3D" id="1.20.1720.10">
    <property type="entry name" value="Multidrug resistance protein D"/>
    <property type="match status" value="1"/>
</dbReference>
<keyword evidence="10" id="KW-1185">Reference proteome</keyword>
<feature type="transmembrane region" description="Helical" evidence="7">
    <location>
        <begin position="395"/>
        <end position="418"/>
    </location>
</feature>
<feature type="transmembrane region" description="Helical" evidence="7">
    <location>
        <begin position="166"/>
        <end position="187"/>
    </location>
</feature>
<dbReference type="GO" id="GO:0022857">
    <property type="term" value="F:transmembrane transporter activity"/>
    <property type="evidence" value="ECO:0007669"/>
    <property type="project" value="InterPro"/>
</dbReference>
<dbReference type="AlphaFoldDB" id="A0A2T9ZF60"/>
<accession>A0A2T9ZF60</accession>
<dbReference type="InterPro" id="IPR005829">
    <property type="entry name" value="Sugar_transporter_CS"/>
</dbReference>
<evidence type="ECO:0000256" key="5">
    <source>
        <dbReference type="ARBA" id="ARBA00023136"/>
    </source>
</evidence>
<reference evidence="9 10" key="1">
    <citation type="journal article" date="2018" name="MBio">
        <title>Comparative Genomics Reveals the Core Gene Toolbox for the Fungus-Insect Symbiosis.</title>
        <authorList>
            <person name="Wang Y."/>
            <person name="Stata M."/>
            <person name="Wang W."/>
            <person name="Stajich J.E."/>
            <person name="White M.M."/>
            <person name="Moncalvo J.M."/>
        </authorList>
    </citation>
    <scope>NUCLEOTIDE SEQUENCE [LARGE SCALE GENOMIC DNA]</scope>
    <source>
        <strain evidence="9 10">SC-DP-2</strain>
    </source>
</reference>
<feature type="transmembrane region" description="Helical" evidence="7">
    <location>
        <begin position="40"/>
        <end position="65"/>
    </location>
</feature>
<evidence type="ECO:0000313" key="9">
    <source>
        <dbReference type="EMBL" id="PVV03228.1"/>
    </source>
</evidence>
<feature type="transmembrane region" description="Helical" evidence="7">
    <location>
        <begin position="302"/>
        <end position="320"/>
    </location>
</feature>
<evidence type="ECO:0000259" key="8">
    <source>
        <dbReference type="PROSITE" id="PS50850"/>
    </source>
</evidence>
<dbReference type="PROSITE" id="PS00216">
    <property type="entry name" value="SUGAR_TRANSPORT_1"/>
    <property type="match status" value="1"/>
</dbReference>
<dbReference type="OrthoDB" id="10021397at2759"/>
<evidence type="ECO:0000256" key="1">
    <source>
        <dbReference type="ARBA" id="ARBA00004127"/>
    </source>
</evidence>
<dbReference type="GO" id="GO:0005886">
    <property type="term" value="C:plasma membrane"/>
    <property type="evidence" value="ECO:0007669"/>
    <property type="project" value="TreeGrafter"/>
</dbReference>
<comment type="caution">
    <text evidence="9">The sequence shown here is derived from an EMBL/GenBank/DDBJ whole genome shotgun (WGS) entry which is preliminary data.</text>
</comment>
<keyword evidence="4 7" id="KW-1133">Transmembrane helix</keyword>
<feature type="transmembrane region" description="Helical" evidence="7">
    <location>
        <begin position="133"/>
        <end position="154"/>
    </location>
</feature>
<evidence type="ECO:0000256" key="2">
    <source>
        <dbReference type="ARBA" id="ARBA00022448"/>
    </source>
</evidence>
<dbReference type="GO" id="GO:0012505">
    <property type="term" value="C:endomembrane system"/>
    <property type="evidence" value="ECO:0007669"/>
    <property type="project" value="UniProtKB-SubCell"/>
</dbReference>